<name>A0A9X1YHL8_9BURK</name>
<reference evidence="3" key="1">
    <citation type="submission" date="2021-11" db="EMBL/GenBank/DDBJ databases">
        <title>BS-T2-15 a new species belonging to the Comamonadaceae family isolated from the soil of a French oak forest.</title>
        <authorList>
            <person name="Mieszkin S."/>
            <person name="Alain K."/>
        </authorList>
    </citation>
    <scope>NUCLEOTIDE SEQUENCE</scope>
    <source>
        <strain evidence="3">BS-T2-15</strain>
    </source>
</reference>
<feature type="transmembrane region" description="Helical" evidence="1">
    <location>
        <begin position="66"/>
        <end position="88"/>
    </location>
</feature>
<feature type="transmembrane region" description="Helical" evidence="1">
    <location>
        <begin position="12"/>
        <end position="45"/>
    </location>
</feature>
<dbReference type="PANTHER" id="PTHR23028">
    <property type="entry name" value="ACETYLTRANSFERASE"/>
    <property type="match status" value="1"/>
</dbReference>
<proteinExistence type="predicted"/>
<feature type="transmembrane region" description="Helical" evidence="1">
    <location>
        <begin position="300"/>
        <end position="320"/>
    </location>
</feature>
<evidence type="ECO:0000256" key="1">
    <source>
        <dbReference type="SAM" id="Phobius"/>
    </source>
</evidence>
<dbReference type="RefSeq" id="WP_275681877.1">
    <property type="nucleotide sequence ID" value="NZ_JAJLJH010000001.1"/>
</dbReference>
<gene>
    <name evidence="3" type="ORF">LPC04_09225</name>
</gene>
<keyword evidence="1" id="KW-0472">Membrane</keyword>
<keyword evidence="1" id="KW-1133">Transmembrane helix</keyword>
<evidence type="ECO:0000313" key="3">
    <source>
        <dbReference type="EMBL" id="MCK9685887.1"/>
    </source>
</evidence>
<dbReference type="AlphaFoldDB" id="A0A9X1YHL8"/>
<dbReference type="Proteomes" id="UP001139353">
    <property type="component" value="Unassembled WGS sequence"/>
</dbReference>
<feature type="domain" description="Acyltransferase 3" evidence="2">
    <location>
        <begin position="5"/>
        <end position="311"/>
    </location>
</feature>
<keyword evidence="3" id="KW-0808">Transferase</keyword>
<keyword evidence="1" id="KW-0812">Transmembrane</keyword>
<feature type="transmembrane region" description="Helical" evidence="1">
    <location>
        <begin position="273"/>
        <end position="294"/>
    </location>
</feature>
<feature type="transmembrane region" description="Helical" evidence="1">
    <location>
        <begin position="149"/>
        <end position="170"/>
    </location>
</feature>
<organism evidence="3 4">
    <name type="scientific">Scleromatobacter humisilvae</name>
    <dbReference type="NCBI Taxonomy" id="2897159"/>
    <lineage>
        <taxon>Bacteria</taxon>
        <taxon>Pseudomonadati</taxon>
        <taxon>Pseudomonadota</taxon>
        <taxon>Betaproteobacteria</taxon>
        <taxon>Burkholderiales</taxon>
        <taxon>Sphaerotilaceae</taxon>
        <taxon>Scleromatobacter</taxon>
    </lineage>
</organism>
<feature type="transmembrane region" description="Helical" evidence="1">
    <location>
        <begin position="121"/>
        <end position="142"/>
    </location>
</feature>
<keyword evidence="3" id="KW-0012">Acyltransferase</keyword>
<evidence type="ECO:0000259" key="2">
    <source>
        <dbReference type="Pfam" id="PF01757"/>
    </source>
</evidence>
<evidence type="ECO:0000313" key="4">
    <source>
        <dbReference type="Proteomes" id="UP001139353"/>
    </source>
</evidence>
<dbReference type="GO" id="GO:0016020">
    <property type="term" value="C:membrane"/>
    <property type="evidence" value="ECO:0007669"/>
    <property type="project" value="TreeGrafter"/>
</dbReference>
<accession>A0A9X1YHL8</accession>
<dbReference type="InterPro" id="IPR002656">
    <property type="entry name" value="Acyl_transf_3_dom"/>
</dbReference>
<dbReference type="Pfam" id="PF01757">
    <property type="entry name" value="Acyl_transf_3"/>
    <property type="match status" value="1"/>
</dbReference>
<keyword evidence="4" id="KW-1185">Reference proteome</keyword>
<dbReference type="InterPro" id="IPR050879">
    <property type="entry name" value="Acyltransferase_3"/>
</dbReference>
<dbReference type="PANTHER" id="PTHR23028:SF53">
    <property type="entry name" value="ACYL_TRANSF_3 DOMAIN-CONTAINING PROTEIN"/>
    <property type="match status" value="1"/>
</dbReference>
<dbReference type="GO" id="GO:0016747">
    <property type="term" value="F:acyltransferase activity, transferring groups other than amino-acyl groups"/>
    <property type="evidence" value="ECO:0007669"/>
    <property type="project" value="InterPro"/>
</dbReference>
<sequence>MKHLPALDGIRAAAILIVMISHIVTPLVPGGFGVTLFFFVSGFIITRMMLSQSFGGGHLKAFYVRRVFRLAPALMVFLLVSGIVMSSLGDPIPARDFVATLCYYANYHQFTNFGHVLSPLVITWSLAVEEHFYFIFPVLLILTRRRLVTALTSTILAILVWRLVLVYGFHAPTARTYVATDTRLDSIAFGCLLSVMIDVRHRLLPALASRGALWASGILLLLSFAIRRDDFRETFRYTLHGLALMPIFCKLFWQEAPLQPLRAILESAVARYVGNVSYSLYLYHFLALSVATALLPDGAFMKACTFVSAFALASVSYYLVENPVRRLGSRLARSMEAATAPPAGAIERP</sequence>
<dbReference type="GO" id="GO:0009103">
    <property type="term" value="P:lipopolysaccharide biosynthetic process"/>
    <property type="evidence" value="ECO:0007669"/>
    <property type="project" value="TreeGrafter"/>
</dbReference>
<protein>
    <submittedName>
        <fullName evidence="3">Acyltransferase</fullName>
    </submittedName>
</protein>
<dbReference type="EMBL" id="JAJLJH010000001">
    <property type="protein sequence ID" value="MCK9685887.1"/>
    <property type="molecule type" value="Genomic_DNA"/>
</dbReference>
<comment type="caution">
    <text evidence="3">The sequence shown here is derived from an EMBL/GenBank/DDBJ whole genome shotgun (WGS) entry which is preliminary data.</text>
</comment>
<feature type="transmembrane region" description="Helical" evidence="1">
    <location>
        <begin position="211"/>
        <end position="228"/>
    </location>
</feature>